<evidence type="ECO:0000256" key="1">
    <source>
        <dbReference type="SAM" id="MobiDB-lite"/>
    </source>
</evidence>
<dbReference type="EMBL" id="LGRX02024693">
    <property type="protein sequence ID" value="KAK3253666.1"/>
    <property type="molecule type" value="Genomic_DNA"/>
</dbReference>
<feature type="compositionally biased region" description="Basic and acidic residues" evidence="1">
    <location>
        <begin position="166"/>
        <end position="187"/>
    </location>
</feature>
<sequence length="310" mass="34966">MGGTFVPVRNSEIAHKERTTSDDKAERAHRAFDNPHTLHRGLAPEDSSDRDLGQQVVRKAPTMIKNEKGLWVKPDKETLAKMKAEWEDAQKRERDDHEAREREAKQARSAGDLPPFVPSPSFEGAQAGYYFSTGAKGTGYYLESEQGSSAASEASGGAACGGSRSEGPRDDAEPRGDDRHRVRDRDRGHRRNRSRERSRERSGGRRERDGDRDREYDRHRNYRERDTDRGRDLDRGRDRSRERGGGRAAERERSPERRFQATTDKPAGQTKEEKERAALERLMAKRQQGTAPAVGGVPKRGGWAASKYGL</sequence>
<feature type="region of interest" description="Disordered" evidence="1">
    <location>
        <begin position="75"/>
        <end position="310"/>
    </location>
</feature>
<evidence type="ECO:0000313" key="2">
    <source>
        <dbReference type="EMBL" id="KAK3253666.1"/>
    </source>
</evidence>
<feature type="compositionally biased region" description="Basic and acidic residues" evidence="1">
    <location>
        <begin position="75"/>
        <end position="106"/>
    </location>
</feature>
<feature type="compositionally biased region" description="Basic and acidic residues" evidence="1">
    <location>
        <begin position="195"/>
        <end position="259"/>
    </location>
</feature>
<reference evidence="2 3" key="1">
    <citation type="journal article" date="2015" name="Genome Biol. Evol.">
        <title>Comparative Genomics of a Bacterivorous Green Alga Reveals Evolutionary Causalities and Consequences of Phago-Mixotrophic Mode of Nutrition.</title>
        <authorList>
            <person name="Burns J.A."/>
            <person name="Paasch A."/>
            <person name="Narechania A."/>
            <person name="Kim E."/>
        </authorList>
    </citation>
    <scope>NUCLEOTIDE SEQUENCE [LARGE SCALE GENOMIC DNA]</scope>
    <source>
        <strain evidence="2 3">PLY_AMNH</strain>
    </source>
</reference>
<feature type="compositionally biased region" description="Low complexity" evidence="1">
    <location>
        <begin position="143"/>
        <end position="165"/>
    </location>
</feature>
<dbReference type="AlphaFoldDB" id="A0AAE0CEP6"/>
<name>A0AAE0CEP6_9CHLO</name>
<feature type="compositionally biased region" description="Basic and acidic residues" evidence="1">
    <location>
        <begin position="270"/>
        <end position="283"/>
    </location>
</feature>
<accession>A0AAE0CEP6</accession>
<organism evidence="2 3">
    <name type="scientific">Cymbomonas tetramitiformis</name>
    <dbReference type="NCBI Taxonomy" id="36881"/>
    <lineage>
        <taxon>Eukaryota</taxon>
        <taxon>Viridiplantae</taxon>
        <taxon>Chlorophyta</taxon>
        <taxon>Pyramimonadophyceae</taxon>
        <taxon>Pyramimonadales</taxon>
        <taxon>Pyramimonadaceae</taxon>
        <taxon>Cymbomonas</taxon>
    </lineage>
</organism>
<gene>
    <name evidence="2" type="ORF">CYMTET_37088</name>
</gene>
<proteinExistence type="predicted"/>
<dbReference type="Proteomes" id="UP001190700">
    <property type="component" value="Unassembled WGS sequence"/>
</dbReference>
<comment type="caution">
    <text evidence="2">The sequence shown here is derived from an EMBL/GenBank/DDBJ whole genome shotgun (WGS) entry which is preliminary data.</text>
</comment>
<evidence type="ECO:0000313" key="3">
    <source>
        <dbReference type="Proteomes" id="UP001190700"/>
    </source>
</evidence>
<feature type="region of interest" description="Disordered" evidence="1">
    <location>
        <begin position="1"/>
        <end position="61"/>
    </location>
</feature>
<feature type="compositionally biased region" description="Basic and acidic residues" evidence="1">
    <location>
        <begin position="12"/>
        <end position="33"/>
    </location>
</feature>
<keyword evidence="3" id="KW-1185">Reference proteome</keyword>
<protein>
    <submittedName>
        <fullName evidence="2">Uncharacterized protein</fullName>
    </submittedName>
</protein>